<dbReference type="PROSITE" id="PS50071">
    <property type="entry name" value="HOMEOBOX_2"/>
    <property type="match status" value="1"/>
</dbReference>
<evidence type="ECO:0000259" key="10">
    <source>
        <dbReference type="PROSITE" id="PS50071"/>
    </source>
</evidence>
<dbReference type="PANTHER" id="PTHR11850">
    <property type="entry name" value="HOMEOBOX PROTEIN TRANSCRIPTION FACTORS"/>
    <property type="match status" value="1"/>
</dbReference>
<gene>
    <name evidence="11" type="ORF">VNO78_00675</name>
</gene>
<evidence type="ECO:0000313" key="11">
    <source>
        <dbReference type="EMBL" id="KAK7410134.1"/>
    </source>
</evidence>
<keyword evidence="7 8" id="KW-0539">Nucleus</keyword>
<evidence type="ECO:0000256" key="7">
    <source>
        <dbReference type="ARBA" id="ARBA00023242"/>
    </source>
</evidence>
<feature type="domain" description="Homeobox" evidence="10">
    <location>
        <begin position="617"/>
        <end position="680"/>
    </location>
</feature>
<dbReference type="Pfam" id="PF05920">
    <property type="entry name" value="Homeobox_KN"/>
    <property type="match status" value="1"/>
</dbReference>
<keyword evidence="5 8" id="KW-0371">Homeobox</keyword>
<feature type="compositionally biased region" description="Basic and acidic residues" evidence="9">
    <location>
        <begin position="35"/>
        <end position="45"/>
    </location>
</feature>
<dbReference type="Gene3D" id="1.10.10.60">
    <property type="entry name" value="Homeodomain-like"/>
    <property type="match status" value="1"/>
</dbReference>
<comment type="subcellular location">
    <subcellularLocation>
        <location evidence="1 8">Nucleus</location>
    </subcellularLocation>
</comment>
<feature type="compositionally biased region" description="Polar residues" evidence="9">
    <location>
        <begin position="53"/>
        <end position="64"/>
    </location>
</feature>
<dbReference type="Pfam" id="PF07526">
    <property type="entry name" value="POX"/>
    <property type="match status" value="1"/>
</dbReference>
<evidence type="ECO:0000256" key="4">
    <source>
        <dbReference type="ARBA" id="ARBA00023125"/>
    </source>
</evidence>
<feature type="DNA-binding region" description="Homeobox" evidence="8">
    <location>
        <begin position="619"/>
        <end position="681"/>
    </location>
</feature>
<dbReference type="SMART" id="SM00574">
    <property type="entry name" value="POX"/>
    <property type="match status" value="1"/>
</dbReference>
<protein>
    <recommendedName>
        <fullName evidence="10">Homeobox domain-containing protein</fullName>
    </recommendedName>
</protein>
<sequence length="719" mass="80180">MFLSLPAMNRSFNRENPDILIMMIAGKQIIRGVEEDKADQRERPKMGPVKPATQMSATAPNTNTKESDAPNLDGVYETPLLGFGCLNKIMFLLMLKQSTQLWHAVSKFRMPWLLLLVFQQITYLFPTALLFHFPFAFLQLLEGQHILSRNQVKSDMYIAPLDISGRDATVIIDEISQNSTPNPLIQCYSLDLNNQSHIINEISMLSGVQGEPMSNVRADACFINPSIIGDTGPLVTSRGKTILGDATNPMENTELQEHLVAGMAITPSSLAAILAARIGLEENLENSSALPSSFCSMGALGPFFNYLQGTSNPLSATFEDCGYNEVPSKWNTNKFPKAPEIDGTCQPYSSITNLDPNEWTSSNLANMANHAYHASNFSKELSLSLATSTTAGQSSEVSCSNVTPCMNGTMSGLEQASCSSSRELSINLGGNKYVQFSPEVLESRYLVGIQEILAQIARYSFGNLEQLKYSAAGNRTGGNKSASAFRPKRRIVIDHDANSMCEAHAESPLQMHAAESKKAQLLTLLQLVDNRYSQCLDEIHTVVSAFHAATELDPQTHAHFALQAISVLYKDLRERISNYILAMGSNFNNSCSEENEWSVETSFLQKQWALQQLKRKDQLWRPQRGLPERSVSVLRAWMFQNFLHPYPKDAEKHLLAVKSGLTRSQVSNWFINARVRLWKPMIEEMYAEMNKRKACRNEEGMLSNHGNRISMSSQNVNYR</sequence>
<keyword evidence="12" id="KW-1185">Reference proteome</keyword>
<evidence type="ECO:0000256" key="2">
    <source>
        <dbReference type="ARBA" id="ARBA00006454"/>
    </source>
</evidence>
<dbReference type="InterPro" id="IPR008422">
    <property type="entry name" value="KN_HD"/>
</dbReference>
<dbReference type="AlphaFoldDB" id="A0AAN9SXN1"/>
<dbReference type="GO" id="GO:0005634">
    <property type="term" value="C:nucleus"/>
    <property type="evidence" value="ECO:0007669"/>
    <property type="project" value="UniProtKB-SubCell"/>
</dbReference>
<feature type="region of interest" description="Disordered" evidence="9">
    <location>
        <begin position="35"/>
        <end position="70"/>
    </location>
</feature>
<evidence type="ECO:0000256" key="9">
    <source>
        <dbReference type="SAM" id="MobiDB-lite"/>
    </source>
</evidence>
<dbReference type="GO" id="GO:0003677">
    <property type="term" value="F:DNA binding"/>
    <property type="evidence" value="ECO:0007669"/>
    <property type="project" value="UniProtKB-UniRule"/>
</dbReference>
<evidence type="ECO:0000256" key="3">
    <source>
        <dbReference type="ARBA" id="ARBA00023015"/>
    </source>
</evidence>
<evidence type="ECO:0000256" key="5">
    <source>
        <dbReference type="ARBA" id="ARBA00023155"/>
    </source>
</evidence>
<keyword evidence="3" id="KW-0805">Transcription regulation</keyword>
<name>A0AAN9SXN1_PSOTE</name>
<comment type="caution">
    <text evidence="11">The sequence shown here is derived from an EMBL/GenBank/DDBJ whole genome shotgun (WGS) entry which is preliminary data.</text>
</comment>
<organism evidence="11 12">
    <name type="scientific">Psophocarpus tetragonolobus</name>
    <name type="common">Winged bean</name>
    <name type="synonym">Dolichos tetragonolobus</name>
    <dbReference type="NCBI Taxonomy" id="3891"/>
    <lineage>
        <taxon>Eukaryota</taxon>
        <taxon>Viridiplantae</taxon>
        <taxon>Streptophyta</taxon>
        <taxon>Embryophyta</taxon>
        <taxon>Tracheophyta</taxon>
        <taxon>Spermatophyta</taxon>
        <taxon>Magnoliopsida</taxon>
        <taxon>eudicotyledons</taxon>
        <taxon>Gunneridae</taxon>
        <taxon>Pentapetalae</taxon>
        <taxon>rosids</taxon>
        <taxon>fabids</taxon>
        <taxon>Fabales</taxon>
        <taxon>Fabaceae</taxon>
        <taxon>Papilionoideae</taxon>
        <taxon>50 kb inversion clade</taxon>
        <taxon>NPAAA clade</taxon>
        <taxon>indigoferoid/millettioid clade</taxon>
        <taxon>Phaseoleae</taxon>
        <taxon>Psophocarpus</taxon>
    </lineage>
</organism>
<dbReference type="SUPFAM" id="SSF46689">
    <property type="entry name" value="Homeodomain-like"/>
    <property type="match status" value="1"/>
</dbReference>
<accession>A0AAN9SXN1</accession>
<dbReference type="CDD" id="cd00086">
    <property type="entry name" value="homeodomain"/>
    <property type="match status" value="1"/>
</dbReference>
<evidence type="ECO:0000256" key="8">
    <source>
        <dbReference type="PROSITE-ProRule" id="PRU00108"/>
    </source>
</evidence>
<dbReference type="InterPro" id="IPR009057">
    <property type="entry name" value="Homeodomain-like_sf"/>
</dbReference>
<comment type="similarity">
    <text evidence="2">Belongs to the TALE/BELL homeobox family.</text>
</comment>
<evidence type="ECO:0000256" key="1">
    <source>
        <dbReference type="ARBA" id="ARBA00004123"/>
    </source>
</evidence>
<dbReference type="InterPro" id="IPR006563">
    <property type="entry name" value="POX_dom"/>
</dbReference>
<dbReference type="GO" id="GO:0006355">
    <property type="term" value="P:regulation of DNA-templated transcription"/>
    <property type="evidence" value="ECO:0007669"/>
    <property type="project" value="InterPro"/>
</dbReference>
<dbReference type="Proteomes" id="UP001386955">
    <property type="component" value="Unassembled WGS sequence"/>
</dbReference>
<evidence type="ECO:0000256" key="6">
    <source>
        <dbReference type="ARBA" id="ARBA00023163"/>
    </source>
</evidence>
<proteinExistence type="inferred from homology"/>
<reference evidence="11 12" key="1">
    <citation type="submission" date="2024-01" db="EMBL/GenBank/DDBJ databases">
        <title>The genomes of 5 underutilized Papilionoideae crops provide insights into root nodulation and disease resistanc.</title>
        <authorList>
            <person name="Jiang F."/>
        </authorList>
    </citation>
    <scope>NUCLEOTIDE SEQUENCE [LARGE SCALE GENOMIC DNA]</scope>
    <source>
        <strain evidence="11">DUOXIRENSHENG_FW03</strain>
        <tissue evidence="11">Leaves</tissue>
    </source>
</reference>
<keyword evidence="6" id="KW-0804">Transcription</keyword>
<dbReference type="InterPro" id="IPR001356">
    <property type="entry name" value="HD"/>
</dbReference>
<evidence type="ECO:0000313" key="12">
    <source>
        <dbReference type="Proteomes" id="UP001386955"/>
    </source>
</evidence>
<dbReference type="SMART" id="SM00389">
    <property type="entry name" value="HOX"/>
    <property type="match status" value="1"/>
</dbReference>
<dbReference type="InterPro" id="IPR050224">
    <property type="entry name" value="TALE_homeobox"/>
</dbReference>
<dbReference type="EMBL" id="JAYMYS010000001">
    <property type="protein sequence ID" value="KAK7410134.1"/>
    <property type="molecule type" value="Genomic_DNA"/>
</dbReference>
<keyword evidence="4 8" id="KW-0238">DNA-binding</keyword>